<proteinExistence type="predicted"/>
<reference evidence="2" key="1">
    <citation type="journal article" date="2015" name="Nature">
        <title>Complex archaea that bridge the gap between prokaryotes and eukaryotes.</title>
        <authorList>
            <person name="Spang A."/>
            <person name="Saw J.H."/>
            <person name="Jorgensen S.L."/>
            <person name="Zaremba-Niedzwiedzka K."/>
            <person name="Martijn J."/>
            <person name="Lind A.E."/>
            <person name="van Eijk R."/>
            <person name="Schleper C."/>
            <person name="Guy L."/>
            <person name="Ettema T.J."/>
        </authorList>
    </citation>
    <scope>NUCLEOTIDE SEQUENCE</scope>
</reference>
<sequence>MSEIKLTQDVQSIVDGIFKQKEENAMRKETEVALNKSAEKINELAASLEAKESELSELGNKVEEFESTVAGLSDKISELETEKSDLEKEKDAFEASKEELTKRAETAEEEISNMKKSQLSQIRFEELKKAGVSAADEKAIEDQISKIREMEDEVFEAYKAERVELRKSIVAELEASSDNDDDPDAAAAAAAAKLKAEEEAIAAGLNKPIEPMRAVAAALNLETLPSDGMVSKYKELGKAMAKNYERKKSE</sequence>
<organism evidence="2">
    <name type="scientific">marine sediment metagenome</name>
    <dbReference type="NCBI Taxonomy" id="412755"/>
    <lineage>
        <taxon>unclassified sequences</taxon>
        <taxon>metagenomes</taxon>
        <taxon>ecological metagenomes</taxon>
    </lineage>
</organism>
<evidence type="ECO:0000256" key="1">
    <source>
        <dbReference type="SAM" id="MobiDB-lite"/>
    </source>
</evidence>
<gene>
    <name evidence="2" type="ORF">LCGC14_0537410</name>
</gene>
<accession>A0A0F9UFA6</accession>
<dbReference type="EMBL" id="LAZR01000711">
    <property type="protein sequence ID" value="KKN59916.1"/>
    <property type="molecule type" value="Genomic_DNA"/>
</dbReference>
<evidence type="ECO:0000313" key="2">
    <source>
        <dbReference type="EMBL" id="KKN59916.1"/>
    </source>
</evidence>
<feature type="compositionally biased region" description="Basic and acidic residues" evidence="1">
    <location>
        <begin position="80"/>
        <end position="106"/>
    </location>
</feature>
<name>A0A0F9UFA6_9ZZZZ</name>
<comment type="caution">
    <text evidence="2">The sequence shown here is derived from an EMBL/GenBank/DDBJ whole genome shotgun (WGS) entry which is preliminary data.</text>
</comment>
<dbReference type="Gene3D" id="1.20.5.340">
    <property type="match status" value="1"/>
</dbReference>
<dbReference type="AlphaFoldDB" id="A0A0F9UFA6"/>
<feature type="region of interest" description="Disordered" evidence="1">
    <location>
        <begin position="80"/>
        <end position="115"/>
    </location>
</feature>
<protein>
    <submittedName>
        <fullName evidence="2">Uncharacterized protein</fullName>
    </submittedName>
</protein>